<dbReference type="STRING" id="1291743.LOSG293_100160"/>
<keyword evidence="4" id="KW-0378">Hydrolase</keyword>
<feature type="domain" description="CAAX prenyl protease 2/Lysostaphin resistance protein A-like" evidence="3">
    <location>
        <begin position="130"/>
        <end position="222"/>
    </location>
</feature>
<dbReference type="PANTHER" id="PTHR36435:SF1">
    <property type="entry name" value="CAAX AMINO TERMINAL PROTEASE FAMILY PROTEIN"/>
    <property type="match status" value="1"/>
</dbReference>
<feature type="transmembrane region" description="Helical" evidence="2">
    <location>
        <begin position="165"/>
        <end position="183"/>
    </location>
</feature>
<dbReference type="PANTHER" id="PTHR36435">
    <property type="entry name" value="SLR1288 PROTEIN"/>
    <property type="match status" value="1"/>
</dbReference>
<evidence type="ECO:0000313" key="4">
    <source>
        <dbReference type="EMBL" id="GAK47651.1"/>
    </source>
</evidence>
<dbReference type="Proteomes" id="UP000028700">
    <property type="component" value="Unassembled WGS sequence"/>
</dbReference>
<dbReference type="GO" id="GO:0004175">
    <property type="term" value="F:endopeptidase activity"/>
    <property type="evidence" value="ECO:0007669"/>
    <property type="project" value="UniProtKB-ARBA"/>
</dbReference>
<name>A0A081BHY3_9LACO</name>
<proteinExistence type="inferred from homology"/>
<keyword evidence="2" id="KW-0472">Membrane</keyword>
<keyword evidence="2" id="KW-0812">Transmembrane</keyword>
<dbReference type="Pfam" id="PF02517">
    <property type="entry name" value="Rce1-like"/>
    <property type="match status" value="1"/>
</dbReference>
<keyword evidence="2" id="KW-1133">Transmembrane helix</keyword>
<sequence length="225" mass="25798">MTRIIGRTIGRIGLLILFFIAYQLVSLLLINATNTAAKAPLVSSEFLLYTTIAGSLLLVGFMLLYRRQLRGENPRQFGFTTLTFKRVALFIAYFAAMLGVQLLWEQLIIHHILPSPQNQTMIEQAVNKLPLWNNFYDVFAAPIFEEFIFRGFFFNYFFNRKTKRTAILGILVSGLIFGFLHTLDFSVSTLLYSSLGWILAGAYLYFKDLRYPIGLHVLNNFLSII</sequence>
<dbReference type="InterPro" id="IPR003675">
    <property type="entry name" value="Rce1/LyrA-like_dom"/>
</dbReference>
<dbReference type="GO" id="GO:0080120">
    <property type="term" value="P:CAAX-box protein maturation"/>
    <property type="evidence" value="ECO:0007669"/>
    <property type="project" value="UniProtKB-ARBA"/>
</dbReference>
<evidence type="ECO:0000256" key="1">
    <source>
        <dbReference type="ARBA" id="ARBA00009067"/>
    </source>
</evidence>
<dbReference type="EMBL" id="BBJM01000010">
    <property type="protein sequence ID" value="GAK47651.1"/>
    <property type="molecule type" value="Genomic_DNA"/>
</dbReference>
<organism evidence="4 5">
    <name type="scientific">Secundilactobacillus oryzae JCM 18671</name>
    <dbReference type="NCBI Taxonomy" id="1291743"/>
    <lineage>
        <taxon>Bacteria</taxon>
        <taxon>Bacillati</taxon>
        <taxon>Bacillota</taxon>
        <taxon>Bacilli</taxon>
        <taxon>Lactobacillales</taxon>
        <taxon>Lactobacillaceae</taxon>
        <taxon>Secundilactobacillus</taxon>
    </lineage>
</organism>
<keyword evidence="4" id="KW-0645">Protease</keyword>
<comment type="similarity">
    <text evidence="1">Belongs to the UPF0177 family.</text>
</comment>
<dbReference type="eggNOG" id="COG1266">
    <property type="taxonomic scope" value="Bacteria"/>
</dbReference>
<feature type="transmembrane region" description="Helical" evidence="2">
    <location>
        <begin position="138"/>
        <end position="158"/>
    </location>
</feature>
<keyword evidence="5" id="KW-1185">Reference proteome</keyword>
<evidence type="ECO:0000259" key="3">
    <source>
        <dbReference type="Pfam" id="PF02517"/>
    </source>
</evidence>
<dbReference type="InterPro" id="IPR052710">
    <property type="entry name" value="CAAX_protease"/>
</dbReference>
<comment type="caution">
    <text evidence="4">The sequence shown here is derived from an EMBL/GenBank/DDBJ whole genome shotgun (WGS) entry which is preliminary data.</text>
</comment>
<protein>
    <submittedName>
        <fullName evidence="4">Putative protease</fullName>
    </submittedName>
</protein>
<feature type="transmembrane region" description="Helical" evidence="2">
    <location>
        <begin position="46"/>
        <end position="65"/>
    </location>
</feature>
<dbReference type="GO" id="GO:0006508">
    <property type="term" value="P:proteolysis"/>
    <property type="evidence" value="ECO:0007669"/>
    <property type="project" value="UniProtKB-KW"/>
</dbReference>
<feature type="transmembrane region" description="Helical" evidence="2">
    <location>
        <begin position="189"/>
        <end position="206"/>
    </location>
</feature>
<evidence type="ECO:0000256" key="2">
    <source>
        <dbReference type="SAM" id="Phobius"/>
    </source>
</evidence>
<gene>
    <name evidence="4" type="ORF">LOSG293_100160</name>
</gene>
<dbReference type="AlphaFoldDB" id="A0A081BHY3"/>
<feature type="transmembrane region" description="Helical" evidence="2">
    <location>
        <begin position="12"/>
        <end position="34"/>
    </location>
</feature>
<reference evidence="4" key="1">
    <citation type="journal article" date="2014" name="Genome Announc.">
        <title>Draft Genome Sequence of Lactobacillus oryzae Strain SG293T.</title>
        <authorList>
            <person name="Tanizawa Y."/>
            <person name="Fujisawa T."/>
            <person name="Mochizuki T."/>
            <person name="Kaminuma E."/>
            <person name="Nakamura Y."/>
            <person name="Tohno M."/>
        </authorList>
    </citation>
    <scope>NUCLEOTIDE SEQUENCE [LARGE SCALE GENOMIC DNA]</scope>
    <source>
        <strain evidence="4">SG293</strain>
    </source>
</reference>
<feature type="transmembrane region" description="Helical" evidence="2">
    <location>
        <begin position="86"/>
        <end position="104"/>
    </location>
</feature>
<accession>A0A081BHY3</accession>
<evidence type="ECO:0000313" key="5">
    <source>
        <dbReference type="Proteomes" id="UP000028700"/>
    </source>
</evidence>
<dbReference type="RefSeq" id="WP_034527191.1">
    <property type="nucleotide sequence ID" value="NZ_BBAZ01000007.1"/>
</dbReference>
<dbReference type="OrthoDB" id="8607342at2"/>